<evidence type="ECO:0000256" key="10">
    <source>
        <dbReference type="ARBA" id="ARBA00049252"/>
    </source>
</evidence>
<dbReference type="InterPro" id="IPR050202">
    <property type="entry name" value="Cyt/Deoxycyt_deaminase"/>
</dbReference>
<dbReference type="STRING" id="1318617.MGM1_5590"/>
<comment type="similarity">
    <text evidence="3 15">Belongs to the cytidine and deoxycytidylate deaminase family.</text>
</comment>
<dbReference type="PANTHER" id="PTHR11644">
    <property type="entry name" value="CYTIDINE DEAMINASE"/>
    <property type="match status" value="1"/>
</dbReference>
<evidence type="ECO:0000313" key="17">
    <source>
        <dbReference type="EMBL" id="AIV03917.1"/>
    </source>
</evidence>
<dbReference type="Proteomes" id="UP000030066">
    <property type="component" value="Chromosome"/>
</dbReference>
<feature type="binding site" evidence="14">
    <location>
        <position position="88"/>
    </location>
    <ligand>
        <name>Zn(2+)</name>
        <dbReference type="ChEBI" id="CHEBI:29105"/>
        <note>catalytic</note>
    </ligand>
</feature>
<protein>
    <recommendedName>
        <fullName evidence="5 15">Cytidine deaminase</fullName>
        <ecNumber evidence="4 15">3.5.4.5</ecNumber>
    </recommendedName>
    <alternativeName>
        <fullName evidence="9 15">Cytidine aminohydrolase</fullName>
    </alternativeName>
</protein>
<dbReference type="HOGENOM" id="CLU_097262_1_2_14"/>
<dbReference type="PROSITE" id="PS51747">
    <property type="entry name" value="CYT_DCMP_DEAMINASES_2"/>
    <property type="match status" value="1"/>
</dbReference>
<dbReference type="GO" id="GO:0055086">
    <property type="term" value="P:nucleobase-containing small molecule metabolic process"/>
    <property type="evidence" value="ECO:0007669"/>
    <property type="project" value="UniProtKB-ARBA"/>
</dbReference>
<evidence type="ECO:0000256" key="14">
    <source>
        <dbReference type="PIRSR" id="PIRSR606262-3"/>
    </source>
</evidence>
<dbReference type="GO" id="GO:0072527">
    <property type="term" value="P:pyrimidine-containing compound metabolic process"/>
    <property type="evidence" value="ECO:0007669"/>
    <property type="project" value="UniProtKB-ARBA"/>
</dbReference>
<evidence type="ECO:0000256" key="1">
    <source>
        <dbReference type="ARBA" id="ARBA00001947"/>
    </source>
</evidence>
<dbReference type="eggNOG" id="COG0295">
    <property type="taxonomic scope" value="Bacteria"/>
</dbReference>
<feature type="binding site" evidence="14">
    <location>
        <position position="85"/>
    </location>
    <ligand>
        <name>Zn(2+)</name>
        <dbReference type="ChEBI" id="CHEBI:29105"/>
        <note>catalytic</note>
    </ligand>
</feature>
<dbReference type="GO" id="GO:0004126">
    <property type="term" value="F:cytidine deaminase activity"/>
    <property type="evidence" value="ECO:0007669"/>
    <property type="project" value="UniProtKB-UniRule"/>
</dbReference>
<keyword evidence="18" id="KW-1185">Reference proteome</keyword>
<evidence type="ECO:0000256" key="12">
    <source>
        <dbReference type="PIRSR" id="PIRSR606262-1"/>
    </source>
</evidence>
<feature type="domain" description="CMP/dCMP-type deaminase" evidence="16">
    <location>
        <begin position="1"/>
        <end position="127"/>
    </location>
</feature>
<sequence length="128" mass="14214">MMNNFKELKQLVKNAYAPYSKFKVAAIVHTDKGSFKGVNVENSSYGATICAERVALTSAIANGAKKFKAIEVLCSTKETNLAIPCSLCLQVFAELFQPKTPVIVYTTTGKQTIFKFEELLPHPFKFKK</sequence>
<keyword evidence="7 15" id="KW-0378">Hydrolase</keyword>
<evidence type="ECO:0000256" key="9">
    <source>
        <dbReference type="ARBA" id="ARBA00032005"/>
    </source>
</evidence>
<comment type="function">
    <text evidence="2 15">This enzyme scavenges exogenous and endogenous cytidine and 2'-deoxycytidine for UMP synthesis.</text>
</comment>
<dbReference type="GO" id="GO:0008270">
    <property type="term" value="F:zinc ion binding"/>
    <property type="evidence" value="ECO:0007669"/>
    <property type="project" value="UniProtKB-UniRule"/>
</dbReference>
<feature type="binding site" evidence="13">
    <location>
        <begin position="39"/>
        <end position="45"/>
    </location>
    <ligand>
        <name>substrate</name>
    </ligand>
</feature>
<dbReference type="KEGG" id="mgj:MGM1_5590"/>
<evidence type="ECO:0000313" key="18">
    <source>
        <dbReference type="Proteomes" id="UP000030066"/>
    </source>
</evidence>
<keyword evidence="8 14" id="KW-0862">Zinc</keyword>
<evidence type="ECO:0000256" key="4">
    <source>
        <dbReference type="ARBA" id="ARBA00012783"/>
    </source>
</evidence>
<evidence type="ECO:0000256" key="2">
    <source>
        <dbReference type="ARBA" id="ARBA00003949"/>
    </source>
</evidence>
<gene>
    <name evidence="17" type="primary">cdd</name>
    <name evidence="17" type="ORF">MGM1_5590</name>
</gene>
<comment type="catalytic activity">
    <reaction evidence="10 15">
        <text>2'-deoxycytidine + H2O + H(+) = 2'-deoxyuridine + NH4(+)</text>
        <dbReference type="Rhea" id="RHEA:13433"/>
        <dbReference type="ChEBI" id="CHEBI:15377"/>
        <dbReference type="ChEBI" id="CHEBI:15378"/>
        <dbReference type="ChEBI" id="CHEBI:15698"/>
        <dbReference type="ChEBI" id="CHEBI:16450"/>
        <dbReference type="ChEBI" id="CHEBI:28938"/>
        <dbReference type="EC" id="3.5.4.5"/>
    </reaction>
</comment>
<dbReference type="InterPro" id="IPR016193">
    <property type="entry name" value="Cytidine_deaminase-like"/>
</dbReference>
<dbReference type="PANTHER" id="PTHR11644:SF2">
    <property type="entry name" value="CYTIDINE DEAMINASE"/>
    <property type="match status" value="1"/>
</dbReference>
<evidence type="ECO:0000256" key="6">
    <source>
        <dbReference type="ARBA" id="ARBA00022723"/>
    </source>
</evidence>
<proteinExistence type="inferred from homology"/>
<evidence type="ECO:0000256" key="15">
    <source>
        <dbReference type="RuleBase" id="RU364006"/>
    </source>
</evidence>
<evidence type="ECO:0000256" key="11">
    <source>
        <dbReference type="ARBA" id="ARBA00049558"/>
    </source>
</evidence>
<evidence type="ECO:0000256" key="7">
    <source>
        <dbReference type="ARBA" id="ARBA00022801"/>
    </source>
</evidence>
<dbReference type="InterPro" id="IPR006262">
    <property type="entry name" value="Cyt_deam_tetra"/>
</dbReference>
<dbReference type="Gene3D" id="3.40.140.10">
    <property type="entry name" value="Cytidine Deaminase, domain 2"/>
    <property type="match status" value="1"/>
</dbReference>
<reference evidence="17 18" key="1">
    <citation type="journal article" date="2014" name="PLoS ONE">
        <title>An emerging Mycoplasma associated with trichomoniasis, vaginal infection and disease.</title>
        <authorList>
            <consortium name="Vaginal Microbiome Consortium"/>
            <person name="Fettweis J.M."/>
            <person name="Serrano M.G."/>
            <person name="Huang B."/>
            <person name="Brooks J.P."/>
            <person name="Glascock A.L."/>
            <person name="Sheth N.U."/>
            <person name="Strauss J.F.III."/>
            <person name="Jefferson K.K."/>
            <person name="Buck G.A."/>
        </authorList>
    </citation>
    <scope>NUCLEOTIDE SEQUENCE [LARGE SCALE GENOMIC DNA]</scope>
    <source>
        <strain evidence="17 18">VCU_M1</strain>
    </source>
</reference>
<accession>A0A097STL9</accession>
<evidence type="ECO:0000256" key="5">
    <source>
        <dbReference type="ARBA" id="ARBA00018266"/>
    </source>
</evidence>
<keyword evidence="6 14" id="KW-0479">Metal-binding</keyword>
<organism evidence="17 18">
    <name type="scientific">Candidatus Malacoplasma girerdii</name>
    <dbReference type="NCBI Taxonomy" id="1318617"/>
    <lineage>
        <taxon>Bacteria</taxon>
        <taxon>Bacillati</taxon>
        <taxon>Mycoplasmatota</taxon>
        <taxon>Mycoplasmoidales</taxon>
        <taxon>Mycoplasmoidaceae</taxon>
        <taxon>Malacoplasma</taxon>
    </lineage>
</organism>
<dbReference type="NCBIfam" id="NF004064">
    <property type="entry name" value="PRK05578.1"/>
    <property type="match status" value="1"/>
</dbReference>
<dbReference type="AlphaFoldDB" id="A0A097STL9"/>
<name>A0A097STL9_9BACT</name>
<dbReference type="InterPro" id="IPR002125">
    <property type="entry name" value="CMP_dCMP_dom"/>
</dbReference>
<comment type="catalytic activity">
    <reaction evidence="11 15">
        <text>cytidine + H2O + H(+) = uridine + NH4(+)</text>
        <dbReference type="Rhea" id="RHEA:16069"/>
        <dbReference type="ChEBI" id="CHEBI:15377"/>
        <dbReference type="ChEBI" id="CHEBI:15378"/>
        <dbReference type="ChEBI" id="CHEBI:16704"/>
        <dbReference type="ChEBI" id="CHEBI:17562"/>
        <dbReference type="ChEBI" id="CHEBI:28938"/>
        <dbReference type="EC" id="3.5.4.5"/>
    </reaction>
</comment>
<dbReference type="NCBIfam" id="TIGR01354">
    <property type="entry name" value="cyt_deam_tetra"/>
    <property type="match status" value="1"/>
</dbReference>
<dbReference type="CDD" id="cd01283">
    <property type="entry name" value="cytidine_deaminase"/>
    <property type="match status" value="1"/>
</dbReference>
<evidence type="ECO:0000256" key="3">
    <source>
        <dbReference type="ARBA" id="ARBA00006576"/>
    </source>
</evidence>
<dbReference type="EC" id="3.5.4.5" evidence="4 15"/>
<dbReference type="GO" id="GO:0005829">
    <property type="term" value="C:cytosol"/>
    <property type="evidence" value="ECO:0007669"/>
    <property type="project" value="TreeGrafter"/>
</dbReference>
<feature type="binding site" evidence="14">
    <location>
        <position position="50"/>
    </location>
    <ligand>
        <name>Zn(2+)</name>
        <dbReference type="ChEBI" id="CHEBI:29105"/>
        <note>catalytic</note>
    </ligand>
</feature>
<dbReference type="EMBL" id="CP007711">
    <property type="protein sequence ID" value="AIV03917.1"/>
    <property type="molecule type" value="Genomic_DNA"/>
</dbReference>
<dbReference type="SUPFAM" id="SSF53927">
    <property type="entry name" value="Cytidine deaminase-like"/>
    <property type="match status" value="1"/>
</dbReference>
<comment type="cofactor">
    <cofactor evidence="1 14 15">
        <name>Zn(2+)</name>
        <dbReference type="ChEBI" id="CHEBI:29105"/>
    </cofactor>
</comment>
<evidence type="ECO:0000256" key="13">
    <source>
        <dbReference type="PIRSR" id="PIRSR606262-2"/>
    </source>
</evidence>
<feature type="active site" description="Proton donor" evidence="12">
    <location>
        <position position="52"/>
    </location>
</feature>
<evidence type="ECO:0000259" key="16">
    <source>
        <dbReference type="PROSITE" id="PS51747"/>
    </source>
</evidence>
<evidence type="ECO:0000256" key="8">
    <source>
        <dbReference type="ARBA" id="ARBA00022833"/>
    </source>
</evidence>
<dbReference type="Pfam" id="PF00383">
    <property type="entry name" value="dCMP_cyt_deam_1"/>
    <property type="match status" value="1"/>
</dbReference>